<dbReference type="Gene3D" id="2.60.40.10">
    <property type="entry name" value="Immunoglobulins"/>
    <property type="match status" value="2"/>
</dbReference>
<dbReference type="STRING" id="997296.PB1_08472"/>
<dbReference type="SUPFAM" id="SSF49478">
    <property type="entry name" value="Cna protein B-type domain"/>
    <property type="match status" value="1"/>
</dbReference>
<evidence type="ECO:0000313" key="4">
    <source>
        <dbReference type="Proteomes" id="UP000010523"/>
    </source>
</evidence>
<dbReference type="Pfam" id="PF17936">
    <property type="entry name" value="Big_6"/>
    <property type="match status" value="2"/>
</dbReference>
<dbReference type="OrthoDB" id="1432909at2"/>
<keyword evidence="1" id="KW-0732">Signal</keyword>
<name>I3E1L1_BACMT</name>
<evidence type="ECO:0000313" key="3">
    <source>
        <dbReference type="EMBL" id="EIJ80382.1"/>
    </source>
</evidence>
<dbReference type="EMBL" id="AFEU01000002">
    <property type="protein sequence ID" value="EIJ80382.1"/>
    <property type="molecule type" value="Genomic_DNA"/>
</dbReference>
<protein>
    <submittedName>
        <fullName evidence="3">S-layer domain-containing protein</fullName>
    </submittedName>
</protein>
<dbReference type="InterPro" id="IPR035940">
    <property type="entry name" value="CAP_sf"/>
</dbReference>
<sequence>MNKHRIAFLFLLFLFMIVPFHVSAAEAIQPLPTPKKEEIKQKWIELDQNRFSLENPFLEQPSVQLPYRAGVLHKEYIKQGVNTANFYRYMSGLPMNLIDTDELNAISQYGAVVTAKNGFLSHYPQRPADMPEDFYEKGYESASTSNLAQMLQGSETRNFLSYSVDMYMDDSDPSNISRVGHRMWVLSPNISEIGFGLAPGGKYWFSPLNVISSFDWEPKFSYNYFAYPSTGSYPKEYFEVDAAWSISLNPDLFNVNEANDLTVKLVRESDGKTWDFTYGQDTNEGGEKYFNYSTGYGGVNSIIFRPDNLDYIQNGEKFTITVKGLVDEYGNELPIHYTTDFFDLIPDRAYGKIIDADTSKPISNAKVHFYKVSSKGKSFYKTLISDTNGEYDYSGFPLGKYVLKVEHPDYNFLWNTELVLENNRDRYDAYNGEIFVYSKPVITPNVNKVTDQSVAISGKAEANRQIVIRIGKNTWTTRTNSKGIFSVSIPKQKAGTIIKIFAASENGKVSEDVIVRVVDVTPPAPPKAATITTKSKIITGTAEPNASIKIYLSNKYIAKVKASKDGKFSYQIKPQKANTIVKLIAYDAAGNHSKPIVTRVKK</sequence>
<dbReference type="eggNOG" id="COG1404">
    <property type="taxonomic scope" value="Bacteria"/>
</dbReference>
<keyword evidence="4" id="KW-1185">Reference proteome</keyword>
<dbReference type="RefSeq" id="WP_003351830.1">
    <property type="nucleotide sequence ID" value="NZ_AFEU01000002.1"/>
</dbReference>
<evidence type="ECO:0000256" key="1">
    <source>
        <dbReference type="SAM" id="SignalP"/>
    </source>
</evidence>
<dbReference type="Gene3D" id="2.60.40.1120">
    <property type="entry name" value="Carboxypeptidase-like, regulatory domain"/>
    <property type="match status" value="1"/>
</dbReference>
<dbReference type="AlphaFoldDB" id="I3E1L1"/>
<proteinExistence type="predicted"/>
<feature type="signal peptide" evidence="1">
    <location>
        <begin position="1"/>
        <end position="24"/>
    </location>
</feature>
<dbReference type="PATRIC" id="fig|997296.3.peg.1799"/>
<dbReference type="SUPFAM" id="SSF55797">
    <property type="entry name" value="PR-1-like"/>
    <property type="match status" value="1"/>
</dbReference>
<comment type="caution">
    <text evidence="3">The sequence shown here is derived from an EMBL/GenBank/DDBJ whole genome shotgun (WGS) entry which is preliminary data.</text>
</comment>
<dbReference type="InterPro" id="IPR041498">
    <property type="entry name" value="Big_6"/>
</dbReference>
<dbReference type="eggNOG" id="COG2340">
    <property type="taxonomic scope" value="Bacteria"/>
</dbReference>
<dbReference type="Proteomes" id="UP000010523">
    <property type="component" value="Unassembled WGS sequence"/>
</dbReference>
<accession>I3E1L1</accession>
<evidence type="ECO:0000259" key="2">
    <source>
        <dbReference type="Pfam" id="PF17936"/>
    </source>
</evidence>
<reference evidence="3 4" key="1">
    <citation type="journal article" date="2012" name="Appl. Environ. Microbiol.">
        <title>Genome Sequence of Thermotolerant Bacillus methanolicus: Features and Regulation Related to Methylotrophy and Production of L-Lysine and L-Glutamate from Methanol.</title>
        <authorList>
            <person name="Heggeset T.M."/>
            <person name="Krog A."/>
            <person name="Balzer S."/>
            <person name="Wentzel A."/>
            <person name="Ellingsen T.E."/>
            <person name="Brautaset T."/>
        </authorList>
    </citation>
    <scope>NUCLEOTIDE SEQUENCE [LARGE SCALE GENOMIC DNA]</scope>
    <source>
        <strain evidence="3 4">PB1</strain>
    </source>
</reference>
<dbReference type="InterPro" id="IPR013783">
    <property type="entry name" value="Ig-like_fold"/>
</dbReference>
<dbReference type="Gene3D" id="3.40.33.10">
    <property type="entry name" value="CAP"/>
    <property type="match status" value="1"/>
</dbReference>
<feature type="chain" id="PRO_5003670594" evidence="1">
    <location>
        <begin position="25"/>
        <end position="602"/>
    </location>
</feature>
<organism evidence="3 4">
    <name type="scientific">Bacillus methanolicus PB1</name>
    <dbReference type="NCBI Taxonomy" id="997296"/>
    <lineage>
        <taxon>Bacteria</taxon>
        <taxon>Bacillati</taxon>
        <taxon>Bacillota</taxon>
        <taxon>Bacilli</taxon>
        <taxon>Bacillales</taxon>
        <taxon>Bacillaceae</taxon>
        <taxon>Bacillus</taxon>
    </lineage>
</organism>
<gene>
    <name evidence="3" type="ORF">PB1_08472</name>
</gene>
<feature type="domain" description="Bacterial Ig" evidence="2">
    <location>
        <begin position="523"/>
        <end position="600"/>
    </location>
</feature>
<feature type="domain" description="Bacterial Ig" evidence="2">
    <location>
        <begin position="443"/>
        <end position="519"/>
    </location>
</feature>